<dbReference type="RefSeq" id="XP_013238126.1">
    <property type="nucleotide sequence ID" value="XM_013382672.1"/>
</dbReference>
<comment type="caution">
    <text evidence="1">The sequence shown here is derived from an EMBL/GenBank/DDBJ whole genome shotgun (WGS) entry which is preliminary data.</text>
</comment>
<dbReference type="EMBL" id="JMKJ01000221">
    <property type="protein sequence ID" value="KGG51699.1"/>
    <property type="molecule type" value="Genomic_DNA"/>
</dbReference>
<protein>
    <submittedName>
        <fullName evidence="1">Uncharacterized protein</fullName>
    </submittedName>
</protein>
<dbReference type="GeneID" id="25259416"/>
<keyword evidence="2" id="KW-1185">Reference proteome</keyword>
<dbReference type="Proteomes" id="UP000029725">
    <property type="component" value="Unassembled WGS sequence"/>
</dbReference>
<dbReference type="OrthoDB" id="74201at2759"/>
<sequence>MLLVCHEHLLVFDFIASDTPYCTPNHHIFVEEGLFAFHDEDNETIKQTWPFCETAAIVLLPYFIFSSLERLSLITNVVLQLFNVVHAAPIPIATICGVGNMSGIVVDFEASSIGTSHSICKLLQIVSENVAEILDASCEDKSDAAHSFSCVAASELEEAIRRFLCGSLSFVLDGHKAVFSNKLVSLLHNALASDLSAVVEYGISFVLRYVDPLRRPIVAESVVIVGGPSMQPKGQPFSFQNAIMGSVRHLENGSEYQSATQMTTFCLAKIPDYFPDFRGRQELLPWLGGLIYSKDFHLQKRACRHRRRCNAATKGPIWDLVH</sequence>
<evidence type="ECO:0000313" key="1">
    <source>
        <dbReference type="EMBL" id="KGG51699.1"/>
    </source>
</evidence>
<organism evidence="1 2">
    <name type="scientific">Mitosporidium daphniae</name>
    <dbReference type="NCBI Taxonomy" id="1485682"/>
    <lineage>
        <taxon>Eukaryota</taxon>
        <taxon>Fungi</taxon>
        <taxon>Fungi incertae sedis</taxon>
        <taxon>Microsporidia</taxon>
        <taxon>Mitosporidium</taxon>
    </lineage>
</organism>
<reference evidence="1 2" key="1">
    <citation type="submission" date="2014-04" db="EMBL/GenBank/DDBJ databases">
        <title>A new species of microsporidia sheds light on the evolution of extreme parasitism.</title>
        <authorList>
            <person name="Haag K.L."/>
            <person name="James T.Y."/>
            <person name="Larsson R."/>
            <person name="Schaer T.M."/>
            <person name="Refardt D."/>
            <person name="Pombert J.-F."/>
            <person name="Ebert D."/>
        </authorList>
    </citation>
    <scope>NUCLEOTIDE SEQUENCE [LARGE SCALE GENOMIC DNA]</scope>
    <source>
        <strain evidence="1 2">UGP3</strain>
        <tissue evidence="1">Spores</tissue>
    </source>
</reference>
<dbReference type="HOGENOM" id="CLU_863521_0_0_1"/>
<dbReference type="VEuPathDB" id="MicrosporidiaDB:DI09_29p200"/>
<proteinExistence type="predicted"/>
<dbReference type="AlphaFoldDB" id="A0A098VSA0"/>
<name>A0A098VSA0_9MICR</name>
<gene>
    <name evidence="1" type="ORF">DI09_29p200</name>
</gene>
<evidence type="ECO:0000313" key="2">
    <source>
        <dbReference type="Proteomes" id="UP000029725"/>
    </source>
</evidence>
<accession>A0A098VSA0</accession>